<name>M0MPI7_9EURY</name>
<comment type="caution">
    <text evidence="2">The sequence shown here is derived from an EMBL/GenBank/DDBJ whole genome shotgun (WGS) entry which is preliminary data.</text>
</comment>
<feature type="region of interest" description="Disordered" evidence="1">
    <location>
        <begin position="64"/>
        <end position="121"/>
    </location>
</feature>
<evidence type="ECO:0000313" key="3">
    <source>
        <dbReference type="Proteomes" id="UP000011669"/>
    </source>
</evidence>
<dbReference type="Proteomes" id="UP000011669">
    <property type="component" value="Unassembled WGS sequence"/>
</dbReference>
<feature type="compositionally biased region" description="Acidic residues" evidence="1">
    <location>
        <begin position="95"/>
        <end position="104"/>
    </location>
</feature>
<dbReference type="AlphaFoldDB" id="M0MPI7"/>
<gene>
    <name evidence="2" type="ORF">C449_01102</name>
</gene>
<dbReference type="RefSeq" id="WP_006076027.1">
    <property type="nucleotide sequence ID" value="NZ_AOMD01000003.1"/>
</dbReference>
<dbReference type="STRING" id="1227455.C449_01102"/>
<accession>M0MPI7</accession>
<evidence type="ECO:0000256" key="1">
    <source>
        <dbReference type="SAM" id="MobiDB-lite"/>
    </source>
</evidence>
<proteinExistence type="predicted"/>
<dbReference type="PATRIC" id="fig|1227455.4.peg.229"/>
<keyword evidence="3" id="KW-1185">Reference proteome</keyword>
<sequence length="161" mass="18422">MTEIEITLWKEQRTMEDRAHPKAPDIELPPLWVAETKQYSYPQCKGRTPRDCLMDIGAMVNQAVQGQSGHDRDEKSAAEQLAEETGEPVEKFQIDDETIEEAPDLTDLRGELSGSDSRHEECPFCEEQKSHDMGHHIWTTHREELERAVEIKAVHEAANDE</sequence>
<reference evidence="2 3" key="1">
    <citation type="journal article" date="2014" name="PLoS Genet.">
        <title>Phylogenetically driven sequencing of extremely halophilic archaea reveals strategies for static and dynamic osmo-response.</title>
        <authorList>
            <person name="Becker E.A."/>
            <person name="Seitzer P.M."/>
            <person name="Tritt A."/>
            <person name="Larsen D."/>
            <person name="Krusor M."/>
            <person name="Yao A.I."/>
            <person name="Wu D."/>
            <person name="Madern D."/>
            <person name="Eisen J.A."/>
            <person name="Darling A.E."/>
            <person name="Facciotti M.T."/>
        </authorList>
    </citation>
    <scope>NUCLEOTIDE SEQUENCE [LARGE SCALE GENOMIC DNA]</scope>
    <source>
        <strain evidence="2 3">DSM 5350</strain>
    </source>
</reference>
<dbReference type="EMBL" id="AOMD01000003">
    <property type="protein sequence ID" value="EMA47617.1"/>
    <property type="molecule type" value="Genomic_DNA"/>
</dbReference>
<feature type="compositionally biased region" description="Basic and acidic residues" evidence="1">
    <location>
        <begin position="106"/>
        <end position="121"/>
    </location>
</feature>
<organism evidence="2 3">
    <name type="scientific">Halococcus saccharolyticus DSM 5350</name>
    <dbReference type="NCBI Taxonomy" id="1227455"/>
    <lineage>
        <taxon>Archaea</taxon>
        <taxon>Methanobacteriati</taxon>
        <taxon>Methanobacteriota</taxon>
        <taxon>Stenosarchaea group</taxon>
        <taxon>Halobacteria</taxon>
        <taxon>Halobacteriales</taxon>
        <taxon>Halococcaceae</taxon>
        <taxon>Halococcus</taxon>
    </lineage>
</organism>
<dbReference type="InParanoid" id="M0MPI7"/>
<evidence type="ECO:0000313" key="2">
    <source>
        <dbReference type="EMBL" id="EMA47617.1"/>
    </source>
</evidence>
<protein>
    <submittedName>
        <fullName evidence="2">Uncharacterized protein</fullName>
    </submittedName>
</protein>